<dbReference type="EMBL" id="JAVDPW010000009">
    <property type="protein sequence ID" value="MDR6292401.1"/>
    <property type="molecule type" value="Genomic_DNA"/>
</dbReference>
<feature type="domain" description="Gcp-like" evidence="2">
    <location>
        <begin position="30"/>
        <end position="124"/>
    </location>
</feature>
<dbReference type="InterPro" id="IPR043129">
    <property type="entry name" value="ATPase_NBD"/>
</dbReference>
<evidence type="ECO:0000259" key="2">
    <source>
        <dbReference type="Pfam" id="PF00814"/>
    </source>
</evidence>
<proteinExistence type="predicted"/>
<accession>A0ABU1JUV1</accession>
<evidence type="ECO:0000313" key="4">
    <source>
        <dbReference type="Proteomes" id="UP001262410"/>
    </source>
</evidence>
<dbReference type="InterPro" id="IPR022496">
    <property type="entry name" value="T6A_TsaB"/>
</dbReference>
<dbReference type="PANTHER" id="PTHR11735:SF11">
    <property type="entry name" value="TRNA THREONYLCARBAMOYLADENOSINE BIOSYNTHESIS PROTEIN TSAB"/>
    <property type="match status" value="1"/>
</dbReference>
<keyword evidence="4" id="KW-1185">Reference proteome</keyword>
<organism evidence="3 4">
    <name type="scientific">Inquilinus ginsengisoli</name>
    <dbReference type="NCBI Taxonomy" id="363840"/>
    <lineage>
        <taxon>Bacteria</taxon>
        <taxon>Pseudomonadati</taxon>
        <taxon>Pseudomonadota</taxon>
        <taxon>Alphaproteobacteria</taxon>
        <taxon>Rhodospirillales</taxon>
        <taxon>Rhodospirillaceae</taxon>
        <taxon>Inquilinus</taxon>
    </lineage>
</organism>
<dbReference type="Pfam" id="PF00814">
    <property type="entry name" value="TsaD"/>
    <property type="match status" value="1"/>
</dbReference>
<dbReference type="RefSeq" id="WP_309798469.1">
    <property type="nucleotide sequence ID" value="NZ_JAVDPW010000009.1"/>
</dbReference>
<sequence length="227" mass="22646">MIVLGLDAAGAGCGVAVRRDGRVVAARTEAMAQGHAVRLVPLVLEVLAEAGVAVAEIDLFGVTTGPGSFTGLRVGLATVGGLALGAGRRIVGIPSFDAVLADLDPVADGTILVALNGRRTEPFARMFDAAGRPLLGALAGPLCLPAADLAALIPPGPLTVAGDGADLLLPAVAGRAGVRRAGPPAIDPATVARLAEARADEAREGPPPPLYVRPPDAVPLADRVSKP</sequence>
<dbReference type="InterPro" id="IPR000905">
    <property type="entry name" value="Gcp-like_dom"/>
</dbReference>
<feature type="region of interest" description="Disordered" evidence="1">
    <location>
        <begin position="196"/>
        <end position="227"/>
    </location>
</feature>
<gene>
    <name evidence="3" type="ORF">E9232_004941</name>
</gene>
<dbReference type="SUPFAM" id="SSF53067">
    <property type="entry name" value="Actin-like ATPase domain"/>
    <property type="match status" value="1"/>
</dbReference>
<name>A0ABU1JUV1_9PROT</name>
<dbReference type="PANTHER" id="PTHR11735">
    <property type="entry name" value="TRNA N6-ADENOSINE THREONYLCARBAMOYLTRANSFERASE"/>
    <property type="match status" value="1"/>
</dbReference>
<dbReference type="NCBIfam" id="TIGR03725">
    <property type="entry name" value="T6A_YeaZ"/>
    <property type="match status" value="1"/>
</dbReference>
<dbReference type="Gene3D" id="3.30.420.40">
    <property type="match status" value="2"/>
</dbReference>
<protein>
    <submittedName>
        <fullName evidence="3">tRNA threonylcarbamoyladenosine biosynthesis protein TsaB</fullName>
    </submittedName>
</protein>
<evidence type="ECO:0000256" key="1">
    <source>
        <dbReference type="SAM" id="MobiDB-lite"/>
    </source>
</evidence>
<dbReference type="Proteomes" id="UP001262410">
    <property type="component" value="Unassembled WGS sequence"/>
</dbReference>
<evidence type="ECO:0000313" key="3">
    <source>
        <dbReference type="EMBL" id="MDR6292401.1"/>
    </source>
</evidence>
<reference evidence="3 4" key="1">
    <citation type="submission" date="2023-07" db="EMBL/GenBank/DDBJ databases">
        <title>Sorghum-associated microbial communities from plants grown in Nebraska, USA.</title>
        <authorList>
            <person name="Schachtman D."/>
        </authorList>
    </citation>
    <scope>NUCLEOTIDE SEQUENCE [LARGE SCALE GENOMIC DNA]</scope>
    <source>
        <strain evidence="3 4">584</strain>
    </source>
</reference>
<comment type="caution">
    <text evidence="3">The sequence shown here is derived from an EMBL/GenBank/DDBJ whole genome shotgun (WGS) entry which is preliminary data.</text>
</comment>
<dbReference type="CDD" id="cd24032">
    <property type="entry name" value="ASKHA_NBD_TsaB"/>
    <property type="match status" value="1"/>
</dbReference>